<evidence type="ECO:0000256" key="3">
    <source>
        <dbReference type="ARBA" id="ARBA00022917"/>
    </source>
</evidence>
<evidence type="ECO:0000259" key="7">
    <source>
        <dbReference type="Pfam" id="PF00707"/>
    </source>
</evidence>
<dbReference type="GO" id="GO:0016020">
    <property type="term" value="C:membrane"/>
    <property type="evidence" value="ECO:0007669"/>
    <property type="project" value="TreeGrafter"/>
</dbReference>
<dbReference type="EMBL" id="SUPK01000007">
    <property type="protein sequence ID" value="TJY40965.1"/>
    <property type="molecule type" value="Genomic_DNA"/>
</dbReference>
<dbReference type="GO" id="GO:0032790">
    <property type="term" value="P:ribosome disassembly"/>
    <property type="evidence" value="ECO:0007669"/>
    <property type="project" value="TreeGrafter"/>
</dbReference>
<protein>
    <recommendedName>
        <fullName evidence="4 5">Translation initiation factor IF-3</fullName>
    </recommendedName>
</protein>
<name>A0A4U0F8H2_9BACL</name>
<dbReference type="InterPro" id="IPR019815">
    <property type="entry name" value="Translation_initiation_fac_3_C"/>
</dbReference>
<dbReference type="InterPro" id="IPR019813">
    <property type="entry name" value="Translation_initiation_fac3_CS"/>
</dbReference>
<dbReference type="PANTHER" id="PTHR10938">
    <property type="entry name" value="TRANSLATION INITIATION FACTOR IF-3"/>
    <property type="match status" value="1"/>
</dbReference>
<keyword evidence="4" id="KW-0963">Cytoplasm</keyword>
<dbReference type="InterPro" id="IPR036788">
    <property type="entry name" value="T_IF-3_C_sf"/>
</dbReference>
<comment type="caution">
    <text evidence="9">The sequence shown here is derived from an EMBL/GenBank/DDBJ whole genome shotgun (WGS) entry which is preliminary data.</text>
</comment>
<keyword evidence="2 4" id="KW-0396">Initiation factor</keyword>
<evidence type="ECO:0000256" key="4">
    <source>
        <dbReference type="HAMAP-Rule" id="MF_00080"/>
    </source>
</evidence>
<evidence type="ECO:0000256" key="1">
    <source>
        <dbReference type="ARBA" id="ARBA00005439"/>
    </source>
</evidence>
<dbReference type="Pfam" id="PF05198">
    <property type="entry name" value="IF3_N"/>
    <property type="match status" value="1"/>
</dbReference>
<comment type="function">
    <text evidence="4 6">IF-3 binds to the 30S ribosomal subunit and shifts the equilibrium between 70S ribosomes and their 50S and 30S subunits in favor of the free subunits, thus enhancing the availability of 30S subunits on which protein synthesis initiation begins.</text>
</comment>
<dbReference type="AlphaFoldDB" id="A0A4U0F8H2"/>
<dbReference type="Pfam" id="PF00707">
    <property type="entry name" value="IF3_C"/>
    <property type="match status" value="1"/>
</dbReference>
<dbReference type="FunFam" id="3.10.20.80:FF:000001">
    <property type="entry name" value="Translation initiation factor IF-3"/>
    <property type="match status" value="1"/>
</dbReference>
<accession>A0A4U0F8H2</accession>
<dbReference type="GO" id="GO:0043022">
    <property type="term" value="F:ribosome binding"/>
    <property type="evidence" value="ECO:0007669"/>
    <property type="project" value="UniProtKB-ARBA"/>
</dbReference>
<dbReference type="HAMAP" id="MF_00080">
    <property type="entry name" value="IF_3"/>
    <property type="match status" value="1"/>
</dbReference>
<dbReference type="InterPro" id="IPR001288">
    <property type="entry name" value="Translation_initiation_fac_3"/>
</dbReference>
<dbReference type="Gene3D" id="3.30.110.10">
    <property type="entry name" value="Translation initiation factor 3 (IF-3), C-terminal domain"/>
    <property type="match status" value="1"/>
</dbReference>
<dbReference type="OrthoDB" id="9806014at2"/>
<evidence type="ECO:0000256" key="5">
    <source>
        <dbReference type="NCBIfam" id="TIGR00168"/>
    </source>
</evidence>
<gene>
    <name evidence="4 9" type="primary">infC</name>
    <name evidence="9" type="ORF">E5161_14715</name>
</gene>
<dbReference type="Proteomes" id="UP000309673">
    <property type="component" value="Unassembled WGS sequence"/>
</dbReference>
<keyword evidence="10" id="KW-1185">Reference proteome</keyword>
<comment type="subunit">
    <text evidence="4 6">Monomer.</text>
</comment>
<comment type="similarity">
    <text evidence="1 4 6">Belongs to the IF-3 family.</text>
</comment>
<dbReference type="GO" id="GO:0005829">
    <property type="term" value="C:cytosol"/>
    <property type="evidence" value="ECO:0007669"/>
    <property type="project" value="TreeGrafter"/>
</dbReference>
<dbReference type="GO" id="GO:0003743">
    <property type="term" value="F:translation initiation factor activity"/>
    <property type="evidence" value="ECO:0007669"/>
    <property type="project" value="UniProtKB-UniRule"/>
</dbReference>
<comment type="subcellular location">
    <subcellularLocation>
        <location evidence="4 6">Cytoplasm</location>
    </subcellularLocation>
</comment>
<dbReference type="FunFam" id="3.30.110.10:FF:000001">
    <property type="entry name" value="Translation initiation factor IF-3"/>
    <property type="match status" value="1"/>
</dbReference>
<dbReference type="RefSeq" id="WP_136778594.1">
    <property type="nucleotide sequence ID" value="NZ_SUPK01000007.1"/>
</dbReference>
<dbReference type="InterPro" id="IPR036787">
    <property type="entry name" value="T_IF-3_N_sf"/>
</dbReference>
<evidence type="ECO:0000313" key="10">
    <source>
        <dbReference type="Proteomes" id="UP000309673"/>
    </source>
</evidence>
<dbReference type="Gene3D" id="3.10.20.80">
    <property type="entry name" value="Translation initiation factor 3 (IF-3), N-terminal domain"/>
    <property type="match status" value="1"/>
</dbReference>
<sequence>MRPAFFYLSETPNPIRRWNIISKEHQINEEIRAKEVRLVGAEGEQLGIKPFREAMQMAVDANMDLVNVAPQAKPPVCRIMDYGKFRYEQQKKEKEARKNQKIVDLKEVWFRSNIEEHDYQTKFRNVVKFLNEGDKVKCSVRFRGREIAHANIGQKILERVAKEVADICVVERVPKLEGRAMIMILAPKQSH</sequence>
<dbReference type="PROSITE" id="PS00938">
    <property type="entry name" value="IF3"/>
    <property type="match status" value="1"/>
</dbReference>
<dbReference type="SUPFAM" id="SSF54364">
    <property type="entry name" value="Translation initiation factor IF3, N-terminal domain"/>
    <property type="match status" value="1"/>
</dbReference>
<organism evidence="9 10">
    <name type="scientific">Cohnella pontilimi</name>
    <dbReference type="NCBI Taxonomy" id="2564100"/>
    <lineage>
        <taxon>Bacteria</taxon>
        <taxon>Bacillati</taxon>
        <taxon>Bacillota</taxon>
        <taxon>Bacilli</taxon>
        <taxon>Bacillales</taxon>
        <taxon>Paenibacillaceae</taxon>
        <taxon>Cohnella</taxon>
    </lineage>
</organism>
<evidence type="ECO:0000256" key="6">
    <source>
        <dbReference type="RuleBase" id="RU000646"/>
    </source>
</evidence>
<dbReference type="PANTHER" id="PTHR10938:SF0">
    <property type="entry name" value="TRANSLATION INITIATION FACTOR IF-3, MITOCHONDRIAL"/>
    <property type="match status" value="1"/>
</dbReference>
<evidence type="ECO:0000313" key="9">
    <source>
        <dbReference type="EMBL" id="TJY40965.1"/>
    </source>
</evidence>
<feature type="domain" description="Translation initiation factor 3 N-terminal" evidence="8">
    <location>
        <begin position="27"/>
        <end position="96"/>
    </location>
</feature>
<feature type="domain" description="Translation initiation factor 3 C-terminal" evidence="7">
    <location>
        <begin position="103"/>
        <end position="188"/>
    </location>
</feature>
<dbReference type="InterPro" id="IPR019814">
    <property type="entry name" value="Translation_initiation_fac_3_N"/>
</dbReference>
<keyword evidence="3 4" id="KW-0648">Protein biosynthesis</keyword>
<dbReference type="NCBIfam" id="TIGR00168">
    <property type="entry name" value="infC"/>
    <property type="match status" value="1"/>
</dbReference>
<dbReference type="SUPFAM" id="SSF55200">
    <property type="entry name" value="Translation initiation factor IF3, C-terminal domain"/>
    <property type="match status" value="1"/>
</dbReference>
<reference evidence="9 10" key="1">
    <citation type="submission" date="2019-04" db="EMBL/GenBank/DDBJ databases">
        <title>Cohnella sp. nov., isolated from soil.</title>
        <authorList>
            <person name="Kim W."/>
        </authorList>
    </citation>
    <scope>NUCLEOTIDE SEQUENCE [LARGE SCALE GENOMIC DNA]</scope>
    <source>
        <strain evidence="9 10">CAU 1483</strain>
    </source>
</reference>
<evidence type="ECO:0000256" key="2">
    <source>
        <dbReference type="ARBA" id="ARBA00022540"/>
    </source>
</evidence>
<evidence type="ECO:0000259" key="8">
    <source>
        <dbReference type="Pfam" id="PF05198"/>
    </source>
</evidence>
<proteinExistence type="inferred from homology"/>